<accession>A0ABX3TEA6</accession>
<feature type="region of interest" description="Disordered" evidence="1">
    <location>
        <begin position="83"/>
        <end position="119"/>
    </location>
</feature>
<gene>
    <name evidence="4" type="ORF">BST46_26260</name>
</gene>
<comment type="caution">
    <text evidence="4">The sequence shown here is derived from an EMBL/GenBank/DDBJ whole genome shotgun (WGS) entry which is preliminary data.</text>
</comment>
<dbReference type="InterPro" id="IPR003399">
    <property type="entry name" value="Mce/MlaD"/>
</dbReference>
<organism evidence="4 5">
    <name type="scientific">Mycobacterium timonense</name>
    <dbReference type="NCBI Taxonomy" id="701043"/>
    <lineage>
        <taxon>Bacteria</taxon>
        <taxon>Bacillati</taxon>
        <taxon>Actinomycetota</taxon>
        <taxon>Actinomycetes</taxon>
        <taxon>Mycobacteriales</taxon>
        <taxon>Mycobacteriaceae</taxon>
        <taxon>Mycobacterium</taxon>
        <taxon>Mycobacterium avium complex (MAC)</taxon>
    </lineage>
</organism>
<dbReference type="EMBL" id="MVIL01000269">
    <property type="protein sequence ID" value="ORB77128.1"/>
    <property type="molecule type" value="Genomic_DNA"/>
</dbReference>
<keyword evidence="5" id="KW-1185">Reference proteome</keyword>
<protein>
    <recommendedName>
        <fullName evidence="3">Mce/MlaD domain-containing protein</fullName>
    </recommendedName>
</protein>
<dbReference type="Pfam" id="PF02470">
    <property type="entry name" value="MlaD"/>
    <property type="match status" value="1"/>
</dbReference>
<sequence length="119" mass="12616">MMMAARLPNTVVSAPVIAALVLAFCATSCGRSPENKAIEFCAILSDSVGLYLSNPVTQMGYKIGTVKTIEPRDTEVKVGFTIDDKRAIPRHSGPRSPGAPPTRRELLPGSPSDAACRSD</sequence>
<feature type="signal peptide" evidence="2">
    <location>
        <begin position="1"/>
        <end position="18"/>
    </location>
</feature>
<feature type="chain" id="PRO_5047151466" description="Mce/MlaD domain-containing protein" evidence="2">
    <location>
        <begin position="19"/>
        <end position="119"/>
    </location>
</feature>
<keyword evidence="2" id="KW-0732">Signal</keyword>
<proteinExistence type="predicted"/>
<evidence type="ECO:0000256" key="2">
    <source>
        <dbReference type="SAM" id="SignalP"/>
    </source>
</evidence>
<evidence type="ECO:0000313" key="5">
    <source>
        <dbReference type="Proteomes" id="UP000192847"/>
    </source>
</evidence>
<evidence type="ECO:0000256" key="1">
    <source>
        <dbReference type="SAM" id="MobiDB-lite"/>
    </source>
</evidence>
<feature type="domain" description="Mce/MlaD" evidence="3">
    <location>
        <begin position="42"/>
        <end position="92"/>
    </location>
</feature>
<evidence type="ECO:0000259" key="3">
    <source>
        <dbReference type="Pfam" id="PF02470"/>
    </source>
</evidence>
<evidence type="ECO:0000313" key="4">
    <source>
        <dbReference type="EMBL" id="ORB77128.1"/>
    </source>
</evidence>
<dbReference type="Proteomes" id="UP000192847">
    <property type="component" value="Unassembled WGS sequence"/>
</dbReference>
<reference evidence="4 5" key="1">
    <citation type="submission" date="2017-02" db="EMBL/GenBank/DDBJ databases">
        <title>The new phylogeny of genus Mycobacterium.</title>
        <authorList>
            <person name="Tortoli E."/>
            <person name="Trovato A."/>
            <person name="Cirillo D.M."/>
        </authorList>
    </citation>
    <scope>NUCLEOTIDE SEQUENCE [LARGE SCALE GENOMIC DNA]</scope>
    <source>
        <strain evidence="4 5">CCUG 56329</strain>
    </source>
</reference>
<name>A0ABX3TEA6_9MYCO</name>